<proteinExistence type="predicted"/>
<dbReference type="GO" id="GO:0016757">
    <property type="term" value="F:glycosyltransferase activity"/>
    <property type="evidence" value="ECO:0007669"/>
    <property type="project" value="InterPro"/>
</dbReference>
<dbReference type="PANTHER" id="PTHR46401">
    <property type="entry name" value="GLYCOSYLTRANSFERASE WBBK-RELATED"/>
    <property type="match status" value="1"/>
</dbReference>
<dbReference type="CDD" id="cd03794">
    <property type="entry name" value="GT4_WbuB-like"/>
    <property type="match status" value="1"/>
</dbReference>
<accession>A0A382DDH7</accession>
<dbReference type="AlphaFoldDB" id="A0A382DDH7"/>
<protein>
    <recommendedName>
        <fullName evidence="2">Glycosyl transferase family 1 domain-containing protein</fullName>
    </recommendedName>
</protein>
<keyword evidence="1" id="KW-0808">Transferase</keyword>
<dbReference type="GO" id="GO:0009103">
    <property type="term" value="P:lipopolysaccharide biosynthetic process"/>
    <property type="evidence" value="ECO:0007669"/>
    <property type="project" value="TreeGrafter"/>
</dbReference>
<dbReference type="InterPro" id="IPR001296">
    <property type="entry name" value="Glyco_trans_1"/>
</dbReference>
<feature type="domain" description="Glycosyl transferase family 1" evidence="2">
    <location>
        <begin position="215"/>
        <end position="385"/>
    </location>
</feature>
<name>A0A382DDH7_9ZZZZ</name>
<dbReference type="PANTHER" id="PTHR46401:SF2">
    <property type="entry name" value="GLYCOSYLTRANSFERASE WBBK-RELATED"/>
    <property type="match status" value="1"/>
</dbReference>
<evidence type="ECO:0000259" key="2">
    <source>
        <dbReference type="Pfam" id="PF00534"/>
    </source>
</evidence>
<dbReference type="Pfam" id="PF00534">
    <property type="entry name" value="Glycos_transf_1"/>
    <property type="match status" value="1"/>
</dbReference>
<dbReference type="SUPFAM" id="SSF53756">
    <property type="entry name" value="UDP-Glycosyltransferase/glycogen phosphorylase"/>
    <property type="match status" value="1"/>
</dbReference>
<gene>
    <name evidence="3" type="ORF">METZ01_LOCUS189374</name>
</gene>
<organism evidence="3">
    <name type="scientific">marine metagenome</name>
    <dbReference type="NCBI Taxonomy" id="408172"/>
    <lineage>
        <taxon>unclassified sequences</taxon>
        <taxon>metagenomes</taxon>
        <taxon>ecological metagenomes</taxon>
    </lineage>
</organism>
<dbReference type="EMBL" id="UINC01038875">
    <property type="protein sequence ID" value="SVB36520.1"/>
    <property type="molecule type" value="Genomic_DNA"/>
</dbReference>
<sequence>MNRYDEIVMEKVLVIAPNFQPESVGGATRIYEMVKEIQGEYDVTVVCPPPTYPFTKYKKSNHIFQKQILDGITVYRIWTHQPSTANPSSVGRFLYYTIFPILANLFLFRLLRDVSFVIISTPPPSLLITSWIVRLCQKKLIIDVRDLWIDALISLKYVNKNNLFVKWVRRFEISCWKKSDLILANSITAIDRIKQILGLNSTKIKYFPFHADLKIFKKENVQTEKQIVYIGNFGISQALEVLINSIPIVLSKIPELNVKLYGGGFCESKIRNLVKELGLEKSIHFFNPVSREEIPSILSKSLIGIVPLEDNEGLRSAIPTKTFEYLACSLPVLAYGRSDELKRIIKESDAGIYIDNNNHKEIADSLIKLLNDEDELKKYSVNGRKFMEKRINFSFLKEI</sequence>
<evidence type="ECO:0000256" key="1">
    <source>
        <dbReference type="ARBA" id="ARBA00022679"/>
    </source>
</evidence>
<reference evidence="3" key="1">
    <citation type="submission" date="2018-05" db="EMBL/GenBank/DDBJ databases">
        <authorList>
            <person name="Lanie J.A."/>
            <person name="Ng W.-L."/>
            <person name="Kazmierczak K.M."/>
            <person name="Andrzejewski T.M."/>
            <person name="Davidsen T.M."/>
            <person name="Wayne K.J."/>
            <person name="Tettelin H."/>
            <person name="Glass J.I."/>
            <person name="Rusch D."/>
            <person name="Podicherti R."/>
            <person name="Tsui H.-C.T."/>
            <person name="Winkler M.E."/>
        </authorList>
    </citation>
    <scope>NUCLEOTIDE SEQUENCE</scope>
</reference>
<dbReference type="Gene3D" id="3.40.50.2000">
    <property type="entry name" value="Glycogen Phosphorylase B"/>
    <property type="match status" value="2"/>
</dbReference>
<evidence type="ECO:0000313" key="3">
    <source>
        <dbReference type="EMBL" id="SVB36520.1"/>
    </source>
</evidence>